<comment type="caution">
    <text evidence="1">The sequence shown here is derived from an EMBL/GenBank/DDBJ whole genome shotgun (WGS) entry which is preliminary data.</text>
</comment>
<name>A0ACC7VKZ8_9BACI</name>
<keyword evidence="1" id="KW-0378">Hydrolase</keyword>
<sequence>MLEYKLFGNDKARDYIILLHGIGGSSNIFYKQIKALRDSYNIVAIHLPGHKNSPSIVSYNKPFSFEVAAKEVVRILDELHIKKAHFIGISLGSVIIHSILSKSPERVKTAVLGGVITKLTLGSKILLTLGRMMKNVTPHIWLYSLFAHILMPKHNHKVSRNAFIREAKSMKREEFLGWYNLIQFISSTMSEAKENASSVPKLYITGEEDHMFKKGLKSDIKHLANAELVILERCGHVVNIDKPEEFNAHVMAFIQENRGLVNNNKLLPTSM</sequence>
<protein>
    <submittedName>
        <fullName evidence="1">Alpha/beta fold hydrolase</fullName>
    </submittedName>
</protein>
<gene>
    <name evidence="1" type="ORF">GLW08_19280</name>
</gene>
<reference evidence="1" key="1">
    <citation type="submission" date="2019-11" db="EMBL/GenBank/DDBJ databases">
        <title>Genome sequences of 17 halophilic strains isolated from different environments.</title>
        <authorList>
            <person name="Furrow R.E."/>
        </authorList>
    </citation>
    <scope>NUCLEOTIDE SEQUENCE</scope>
    <source>
        <strain evidence="1">22510_22_Filter</strain>
    </source>
</reference>
<accession>A0ACC7VKZ8</accession>
<evidence type="ECO:0000313" key="2">
    <source>
        <dbReference type="Proteomes" id="UP000466692"/>
    </source>
</evidence>
<proteinExistence type="predicted"/>
<evidence type="ECO:0000313" key="1">
    <source>
        <dbReference type="EMBL" id="MYL55457.1"/>
    </source>
</evidence>
<organism evidence="1 2">
    <name type="scientific">Pontibacillus yanchengensis</name>
    <dbReference type="NCBI Taxonomy" id="462910"/>
    <lineage>
        <taxon>Bacteria</taxon>
        <taxon>Bacillati</taxon>
        <taxon>Bacillota</taxon>
        <taxon>Bacilli</taxon>
        <taxon>Bacillales</taxon>
        <taxon>Bacillaceae</taxon>
        <taxon>Pontibacillus</taxon>
    </lineage>
</organism>
<keyword evidence="2" id="KW-1185">Reference proteome</keyword>
<dbReference type="Proteomes" id="UP000466692">
    <property type="component" value="Unassembled WGS sequence"/>
</dbReference>
<dbReference type="EMBL" id="WMEU01000009">
    <property type="protein sequence ID" value="MYL55457.1"/>
    <property type="molecule type" value="Genomic_DNA"/>
</dbReference>